<sequence>MTSTPHLRDPGADHRRQEWDTVRANELRLNRAAAEELVAALNAELSGFYLLFNQVRKHYWTVDGAEFGDVAEFLRSAADRLAEMTDDLALRVHALGGVPVCGPMGIRQHAPLSIETPHRYDVRSSLSRDLDGYATLAVQMRDHVELADRFGDQATNELLSVHLKMLEEDAQTLARYLADDTLVRSDAVGSEN</sequence>
<dbReference type="InterPro" id="IPR002177">
    <property type="entry name" value="DPS_DNA-bd"/>
</dbReference>
<evidence type="ECO:0000313" key="4">
    <source>
        <dbReference type="Proteomes" id="UP000766550"/>
    </source>
</evidence>
<accession>A0A8J7YFL1</accession>
<dbReference type="Gene3D" id="1.20.1260.10">
    <property type="match status" value="1"/>
</dbReference>
<evidence type="ECO:0000259" key="2">
    <source>
        <dbReference type="Pfam" id="PF00210"/>
    </source>
</evidence>
<evidence type="ECO:0000313" key="3">
    <source>
        <dbReference type="EMBL" id="MBV0925598.1"/>
    </source>
</evidence>
<gene>
    <name evidence="3" type="ORF">KTS45_15435</name>
</gene>
<dbReference type="InterPro" id="IPR008331">
    <property type="entry name" value="Ferritin_DPS_dom"/>
</dbReference>
<organism evidence="3 4">
    <name type="scientific">Haloarcula limicola</name>
    <dbReference type="NCBI Taxonomy" id="1429915"/>
    <lineage>
        <taxon>Archaea</taxon>
        <taxon>Methanobacteriati</taxon>
        <taxon>Methanobacteriota</taxon>
        <taxon>Stenosarchaea group</taxon>
        <taxon>Halobacteria</taxon>
        <taxon>Halobacteriales</taxon>
        <taxon>Haloarculaceae</taxon>
        <taxon>Haloarcula</taxon>
    </lineage>
</organism>
<dbReference type="RefSeq" id="WP_162318412.1">
    <property type="nucleotide sequence ID" value="NZ_JAHQXF010000002.1"/>
</dbReference>
<dbReference type="NCBIfam" id="NF041388">
    <property type="entry name" value="DNAstvprot_Halo"/>
    <property type="match status" value="1"/>
</dbReference>
<dbReference type="Pfam" id="PF00210">
    <property type="entry name" value="Ferritin"/>
    <property type="match status" value="1"/>
</dbReference>
<reference evidence="3 4" key="1">
    <citation type="submission" date="2021-06" db="EMBL/GenBank/DDBJ databases">
        <title>New haloarchaea isolates fom saline soil.</title>
        <authorList>
            <person name="Duran-Viseras A."/>
            <person name="Sanchez-Porro C.S."/>
            <person name="Ventosa A."/>
        </authorList>
    </citation>
    <scope>NUCLEOTIDE SEQUENCE [LARGE SCALE GENOMIC DNA]</scope>
    <source>
        <strain evidence="3 4">JCM 183640</strain>
    </source>
</reference>
<dbReference type="SUPFAM" id="SSF47240">
    <property type="entry name" value="Ferritin-like"/>
    <property type="match status" value="1"/>
</dbReference>
<proteinExistence type="inferred from homology"/>
<dbReference type="InterPro" id="IPR009078">
    <property type="entry name" value="Ferritin-like_SF"/>
</dbReference>
<comment type="caution">
    <text evidence="3">The sequence shown here is derived from an EMBL/GenBank/DDBJ whole genome shotgun (WGS) entry which is preliminary data.</text>
</comment>
<name>A0A8J7YFL1_9EURY</name>
<dbReference type="PANTHER" id="PTHR42932:SF1">
    <property type="entry name" value="GENERAL STRESS PROTEIN 20U"/>
    <property type="match status" value="1"/>
</dbReference>
<feature type="domain" description="Ferritin/DPS" evidence="2">
    <location>
        <begin position="39"/>
        <end position="180"/>
    </location>
</feature>
<dbReference type="InterPro" id="IPR012347">
    <property type="entry name" value="Ferritin-like"/>
</dbReference>
<protein>
    <submittedName>
        <fullName evidence="3">DNA starvation/stationary phase protection protein</fullName>
    </submittedName>
</protein>
<dbReference type="PANTHER" id="PTHR42932">
    <property type="entry name" value="GENERAL STRESS PROTEIN 20U"/>
    <property type="match status" value="1"/>
</dbReference>
<dbReference type="AlphaFoldDB" id="A0A8J7YFL1"/>
<dbReference type="EMBL" id="JAHQXF010000002">
    <property type="protein sequence ID" value="MBV0925598.1"/>
    <property type="molecule type" value="Genomic_DNA"/>
</dbReference>
<dbReference type="Proteomes" id="UP000766550">
    <property type="component" value="Unassembled WGS sequence"/>
</dbReference>
<dbReference type="InterPro" id="IPR054862">
    <property type="entry name" value="DNA_prot_starvation"/>
</dbReference>
<keyword evidence="4" id="KW-1185">Reference proteome</keyword>
<comment type="similarity">
    <text evidence="1">Belongs to the Dps family.</text>
</comment>
<evidence type="ECO:0000256" key="1">
    <source>
        <dbReference type="ARBA" id="ARBA00009497"/>
    </source>
</evidence>
<dbReference type="GO" id="GO:0008199">
    <property type="term" value="F:ferric iron binding"/>
    <property type="evidence" value="ECO:0007669"/>
    <property type="project" value="InterPro"/>
</dbReference>
<dbReference type="OrthoDB" id="8265at2157"/>